<feature type="region of interest" description="Disordered" evidence="7">
    <location>
        <begin position="742"/>
        <end position="776"/>
    </location>
</feature>
<feature type="compositionally biased region" description="Acidic residues" evidence="7">
    <location>
        <begin position="250"/>
        <end position="259"/>
    </location>
</feature>
<dbReference type="PANTHER" id="PTHR12730">
    <property type="entry name" value="HSDA/SDA1-RELATED"/>
    <property type="match status" value="1"/>
</dbReference>
<gene>
    <name evidence="11" type="primary">SDA1</name>
    <name evidence="11" type="ORF">H4219_002397</name>
</gene>
<feature type="compositionally biased region" description="Acidic residues" evidence="7">
    <location>
        <begin position="576"/>
        <end position="589"/>
    </location>
</feature>
<evidence type="ECO:0000313" key="12">
    <source>
        <dbReference type="Proteomes" id="UP001150538"/>
    </source>
</evidence>
<feature type="compositionally biased region" description="Acidic residues" evidence="7">
    <location>
        <begin position="596"/>
        <end position="616"/>
    </location>
</feature>
<feature type="compositionally biased region" description="Basic and acidic residues" evidence="7">
    <location>
        <begin position="644"/>
        <end position="666"/>
    </location>
</feature>
<dbReference type="InterPro" id="IPR016024">
    <property type="entry name" value="ARM-type_fold"/>
</dbReference>
<evidence type="ECO:0000256" key="7">
    <source>
        <dbReference type="SAM" id="MobiDB-lite"/>
    </source>
</evidence>
<protein>
    <recommendedName>
        <fullName evidence="6">Protein SDA1</fullName>
    </recommendedName>
</protein>
<name>A0A9W7ZYF2_9FUNG</name>
<feature type="region of interest" description="Disordered" evidence="7">
    <location>
        <begin position="243"/>
        <end position="269"/>
    </location>
</feature>
<dbReference type="InterPro" id="IPR012977">
    <property type="entry name" value="SDA1_N"/>
</dbReference>
<feature type="domain" description="SDA1 N-terminal" evidence="9">
    <location>
        <begin position="74"/>
        <end position="479"/>
    </location>
</feature>
<evidence type="ECO:0000256" key="5">
    <source>
        <dbReference type="ARBA" id="ARBA00023242"/>
    </source>
</evidence>
<dbReference type="Proteomes" id="UP001150538">
    <property type="component" value="Unassembled WGS sequence"/>
</dbReference>
<dbReference type="SUPFAM" id="SSF48371">
    <property type="entry name" value="ARM repeat"/>
    <property type="match status" value="1"/>
</dbReference>
<evidence type="ECO:0000256" key="3">
    <source>
        <dbReference type="ARBA" id="ARBA00022517"/>
    </source>
</evidence>
<dbReference type="InterPro" id="IPR048292">
    <property type="entry name" value="SDA1_C"/>
</dbReference>
<dbReference type="Pfam" id="PF21638">
    <property type="entry name" value="SDA1_C"/>
    <property type="match status" value="1"/>
</dbReference>
<feature type="compositionally biased region" description="Basic and acidic residues" evidence="7">
    <location>
        <begin position="617"/>
        <end position="633"/>
    </location>
</feature>
<dbReference type="GO" id="GO:0005730">
    <property type="term" value="C:nucleolus"/>
    <property type="evidence" value="ECO:0007669"/>
    <property type="project" value="UniProtKB-SubCell"/>
</dbReference>
<comment type="caution">
    <text evidence="11">The sequence shown here is derived from an EMBL/GenBank/DDBJ whole genome shotgun (WGS) entry which is preliminary data.</text>
</comment>
<dbReference type="OrthoDB" id="2196187at2759"/>
<keyword evidence="3 6" id="KW-0690">Ribosome biogenesis</keyword>
<comment type="function">
    <text evidence="6">Required for 60S pre-ribosomal subunits export to the cytoplasm.</text>
</comment>
<keyword evidence="2 6" id="KW-0813">Transport</keyword>
<evidence type="ECO:0000256" key="1">
    <source>
        <dbReference type="ARBA" id="ARBA00005783"/>
    </source>
</evidence>
<keyword evidence="4 6" id="KW-0653">Protein transport</keyword>
<keyword evidence="12" id="KW-1185">Reference proteome</keyword>
<dbReference type="GO" id="GO:0042273">
    <property type="term" value="P:ribosomal large subunit biogenesis"/>
    <property type="evidence" value="ECO:0007669"/>
    <property type="project" value="UniProtKB-UniRule"/>
</dbReference>
<evidence type="ECO:0000256" key="2">
    <source>
        <dbReference type="ARBA" id="ARBA00022448"/>
    </source>
</evidence>
<evidence type="ECO:0000259" key="8">
    <source>
        <dbReference type="Pfam" id="PF05285"/>
    </source>
</evidence>
<accession>A0A9W7ZYF2</accession>
<keyword evidence="5 6" id="KW-0539">Nucleus</keyword>
<evidence type="ECO:0000313" key="11">
    <source>
        <dbReference type="EMBL" id="KAJ1918778.1"/>
    </source>
</evidence>
<evidence type="ECO:0000259" key="9">
    <source>
        <dbReference type="Pfam" id="PF08158"/>
    </source>
</evidence>
<feature type="compositionally biased region" description="Basic residues" evidence="7">
    <location>
        <begin position="667"/>
        <end position="677"/>
    </location>
</feature>
<dbReference type="AlphaFoldDB" id="A0A9W7ZYF2"/>
<feature type="region of interest" description="Disordered" evidence="7">
    <location>
        <begin position="789"/>
        <end position="812"/>
    </location>
</feature>
<comment type="subcellular location">
    <subcellularLocation>
        <location evidence="6">Nucleus</location>
        <location evidence="6">Nucleolus</location>
    </subcellularLocation>
</comment>
<dbReference type="GO" id="GO:0000055">
    <property type="term" value="P:ribosomal large subunit export from nucleus"/>
    <property type="evidence" value="ECO:0007669"/>
    <property type="project" value="UniProtKB-UniRule"/>
</dbReference>
<feature type="region of interest" description="Disordered" evidence="7">
    <location>
        <begin position="576"/>
        <end position="713"/>
    </location>
</feature>
<evidence type="ECO:0000259" key="10">
    <source>
        <dbReference type="Pfam" id="PF21638"/>
    </source>
</evidence>
<dbReference type="PANTHER" id="PTHR12730:SF0">
    <property type="entry name" value="PROTEIN SDA1 HOMOLOG"/>
    <property type="match status" value="1"/>
</dbReference>
<organism evidence="11 12">
    <name type="scientific">Mycoemilia scoparia</name>
    <dbReference type="NCBI Taxonomy" id="417184"/>
    <lineage>
        <taxon>Eukaryota</taxon>
        <taxon>Fungi</taxon>
        <taxon>Fungi incertae sedis</taxon>
        <taxon>Zoopagomycota</taxon>
        <taxon>Kickxellomycotina</taxon>
        <taxon>Kickxellomycetes</taxon>
        <taxon>Kickxellales</taxon>
        <taxon>Kickxellaceae</taxon>
        <taxon>Mycoemilia</taxon>
    </lineage>
</organism>
<feature type="domain" description="SDA1 C-terminal" evidence="10">
    <location>
        <begin position="765"/>
        <end position="811"/>
    </location>
</feature>
<proteinExistence type="inferred from homology"/>
<dbReference type="Pfam" id="PF08158">
    <property type="entry name" value="SDA1_HEAT"/>
    <property type="match status" value="1"/>
</dbReference>
<evidence type="ECO:0000256" key="6">
    <source>
        <dbReference type="RuleBase" id="RU365057"/>
    </source>
</evidence>
<dbReference type="InterPro" id="IPR027312">
    <property type="entry name" value="Sda1"/>
</dbReference>
<dbReference type="Pfam" id="PF05285">
    <property type="entry name" value="SDA1_dom"/>
    <property type="match status" value="1"/>
</dbReference>
<evidence type="ECO:0000256" key="4">
    <source>
        <dbReference type="ARBA" id="ARBA00022927"/>
    </source>
</evidence>
<dbReference type="InterPro" id="IPR007949">
    <property type="entry name" value="SDA1_MD"/>
</dbReference>
<dbReference type="GO" id="GO:0015031">
    <property type="term" value="P:protein transport"/>
    <property type="evidence" value="ECO:0007669"/>
    <property type="project" value="UniProtKB-KW"/>
</dbReference>
<dbReference type="EMBL" id="JANBPU010000038">
    <property type="protein sequence ID" value="KAJ1918778.1"/>
    <property type="molecule type" value="Genomic_DNA"/>
</dbReference>
<feature type="domain" description="SDA1 middle" evidence="8">
    <location>
        <begin position="559"/>
        <end position="745"/>
    </location>
</feature>
<feature type="compositionally biased region" description="Acidic residues" evidence="7">
    <location>
        <begin position="681"/>
        <end position="708"/>
    </location>
</feature>
<sequence length="812" mass="91713">MVVKQPRGALLALNLPQLQNLVKRDPVSYREEFLQQYRHFEASLAIFHLKPEEESKELGDLIGFLSQASARYAVYQCYPNECCDFPEKLMQLLQTHHTILNPNLRKTMVQALMFLRSRGSISNTKVLPLFFVMFRCRDKQLREMLYSHIVNDIKAANKGNHKNVKLNKTVQNFMYTLLTASDAQDKNGEGAVAAKRSLNICIELYRKQIWQDAKTVNVIAQACLSPITKIMVTAIQFFLNPKKKGKGGDGDSDDSDSDSDSGKKSIPNILMLKHQNQITKKSRHAKRKLEKAIRKHNKLLYGNNSDNEDDALSGGSSRFNKANSTNYVFGPLEQIHDPQGFVEKLFSRVHHAQTQTKRGGQSVERFEVRIMILKLAARLIGFHQLQVLNFYPFLQRYLQPHQPDVTSILALLATATHGLVPPDVLHPLVRAIADNFVADHCAPEVIAAGLNSIRAVTARQPLAMEKDLLSDLVQYRKHRDKGVMMAGRSLVMLFREINPEMLHRRERGKEITEKMISGEFKSSMSDSQVASLQSFAASAVKQGVDGAELLEEFGSASSDEDSDAYEDALDTPLGECEDEQQEDESDDDMISNGEGGIDEDEAQETGDEEEADDNEESAAHDSNKPDATFKKLPIEATRIFSQEDFDRIDELKRRRRAEQKSIEASKTKAKTPIAKKRAAPEDDVDEDNEAEDGEEGIDYTSSEEDENEILSSKAVLDESDILGAYHSRRRAKASYEERMASIQAGREGREKYASAKSKRGQDNRSTTNKEKRKTKDFKMLSHKLGIVSKGKRSLVQKQKDFRKHVKKQKRGY</sequence>
<reference evidence="11" key="1">
    <citation type="submission" date="2022-07" db="EMBL/GenBank/DDBJ databases">
        <title>Phylogenomic reconstructions and comparative analyses of Kickxellomycotina fungi.</title>
        <authorList>
            <person name="Reynolds N.K."/>
            <person name="Stajich J.E."/>
            <person name="Barry K."/>
            <person name="Grigoriev I.V."/>
            <person name="Crous P."/>
            <person name="Smith M.E."/>
        </authorList>
    </citation>
    <scope>NUCLEOTIDE SEQUENCE</scope>
    <source>
        <strain evidence="11">NBRC 100468</strain>
    </source>
</reference>
<comment type="similarity">
    <text evidence="1 6">Belongs to the SDA1 family.</text>
</comment>